<feature type="compositionally biased region" description="Low complexity" evidence="1">
    <location>
        <begin position="1435"/>
        <end position="1445"/>
    </location>
</feature>
<feature type="region of interest" description="Disordered" evidence="1">
    <location>
        <begin position="1244"/>
        <end position="1294"/>
    </location>
</feature>
<feature type="compositionally biased region" description="Low complexity" evidence="1">
    <location>
        <begin position="261"/>
        <end position="271"/>
    </location>
</feature>
<protein>
    <submittedName>
        <fullName evidence="2">Uncharacterized protein</fullName>
    </submittedName>
</protein>
<feature type="region of interest" description="Disordered" evidence="1">
    <location>
        <begin position="223"/>
        <end position="292"/>
    </location>
</feature>
<keyword evidence="3" id="KW-1185">Reference proteome</keyword>
<evidence type="ECO:0000256" key="1">
    <source>
        <dbReference type="SAM" id="MobiDB-lite"/>
    </source>
</evidence>
<organism evidence="2 3">
    <name type="scientific">Volvox africanus</name>
    <dbReference type="NCBI Taxonomy" id="51714"/>
    <lineage>
        <taxon>Eukaryota</taxon>
        <taxon>Viridiplantae</taxon>
        <taxon>Chlorophyta</taxon>
        <taxon>core chlorophytes</taxon>
        <taxon>Chlorophyceae</taxon>
        <taxon>CS clade</taxon>
        <taxon>Chlamydomonadales</taxon>
        <taxon>Volvocaceae</taxon>
        <taxon>Volvox</taxon>
    </lineage>
</organism>
<name>A0ABQ5RLX6_9CHLO</name>
<gene>
    <name evidence="2" type="ORF">VaNZ11_000338</name>
</gene>
<dbReference type="EMBL" id="BSDZ01000003">
    <property type="protein sequence ID" value="GLI58607.1"/>
    <property type="molecule type" value="Genomic_DNA"/>
</dbReference>
<dbReference type="Proteomes" id="UP001165090">
    <property type="component" value="Unassembled WGS sequence"/>
</dbReference>
<sequence length="1510" mass="157571">MDGLTGSSVVLGWGCRARAAAWLTNSAENSLLYIVGAGRRGLSLEWSTQEGVCGERSAFPLAIDLARRPLLLLLRPLPALCSLVACYSAVPDATLVSTSVPGPTYHSSSSTSPIPQLGDEARDGPTSTCATGLRSPIPNVRLVILTFVSPDRCISHQEGQGSLHQHQQQHHFGSQCQFAVERLRLGMEMGTGGPTYTLATFADKAVDDPSRLDPEPVAQPAINQQGCEQQQQQQQQQQPQAQYSKPSQAKPAVKRARLRAPEAASAAASASQVPAEVITEPREHCRGGAGDRVADISGGAAAQRCAKTTTNTASAPPSWSIYEPRLPGGMPSLPPLWHPDTTCALCLECWTEPFSRTLAKQPTAPPAVGANGSSPGGADVLSGAGVASAAWSRLPPLQQLAFMCGCDHVAVVPELYRGLLTPSSFVPPPRAPPPAVPGPARPAIIPPARLLWGCFLVGTVSGRLWAHPLHVEHHPAPVGEREAVTWGCQQGRREGEDDGARGGRSGSCGGPELLFDLQEPLVALLPVMPAKQQTEGRSGGAAGSRKAPAWDPRGAMDEFLPEECAAALLVVGSRGRVVALSPALAAASVVGQDAADLRGVMGRAQGRSSSGGGEGGQGATRGAPADACLLEVLQSFSLLAGAPLRLLHTREWQLGAPVESAVLTGGGALVWTTPSPTSSASRRLGSSRAGGRVKVLAAQLVAADMAGSSPCRREMFLPEIWPLCLPAPAGVRQLSRCFGTQHHVLALCRDGTAVLLQAHLPPPTPRLVGPPVDGAPARSSGNASSANSAAVSGCAAGLLAAMAQGAGVQENGGVHTTVGANRVLSVKQSDALKQQLRQLMDALVRLGGYEMVLRRAQEVQWIAFRRASQDLPIARSLATAAPALRCRLTPQLILSANAAGSGIVATAVGSNGVVQLLIEAELLAGRQFDPPVLGSVSLSAPPHAGHLLLRFLPHDPFLPSSCACVPLAAGTTLPLRHRVLLSLPVLALGGATSAGAAGGNELLPTPLHPSRAQLLPVGGTLQAMLLRVATASVLDKEGRPGQAGGSWNRLLTSGHQCPGRRACVDRRRPHRNTAASSAVLLLGQQTVTAAALLHLPVGTGALGPNIATAPYALGSSVGDAARKGFPGMQLAGQVASRGLSSQALMHRWQVQLLLRLPLREHMDRDSITVNLSKSADDVASHRHRHRYQHQHQHQQPAWVEEAAQQLLALLKRALLLPEGLLVVGLRGALRLCDERAEVRWQCRAGESRSDTPRMGSAMDRMGTAAGDKAPKTLPSSSPPPPQQEQPAEVEQRQPTKVKVSLELLADCPALLASLHASLQIALMESSRSRISSSGLAAAPAAASCNMIDGGANWGGSGGGGACGVPHVSTTAIGASRVGDGIGGLPCRGALQSAEQLREAIRVLRGLSSILQRAREQQQQLLSISAALRMQGPHLSPRQLQLQQKQPGGGPGSGPRENEAMEWEGEAGGQQEGDHSVQAVVLKVRQLRAALQDAYMRYGDVAASCMLLEVV</sequence>
<accession>A0ABQ5RLX6</accession>
<comment type="caution">
    <text evidence="2">The sequence shown here is derived from an EMBL/GenBank/DDBJ whole genome shotgun (WGS) entry which is preliminary data.</text>
</comment>
<evidence type="ECO:0000313" key="3">
    <source>
        <dbReference type="Proteomes" id="UP001165090"/>
    </source>
</evidence>
<evidence type="ECO:0000313" key="2">
    <source>
        <dbReference type="EMBL" id="GLI58607.1"/>
    </source>
</evidence>
<proteinExistence type="predicted"/>
<feature type="compositionally biased region" description="Low complexity" evidence="1">
    <location>
        <begin position="224"/>
        <end position="242"/>
    </location>
</feature>
<reference evidence="2 3" key="1">
    <citation type="journal article" date="2023" name="IScience">
        <title>Expanded male sex-determining region conserved during the evolution of homothallism in the green alga Volvox.</title>
        <authorList>
            <person name="Yamamoto K."/>
            <person name="Matsuzaki R."/>
            <person name="Mahakham W."/>
            <person name="Heman W."/>
            <person name="Sekimoto H."/>
            <person name="Kawachi M."/>
            <person name="Minakuchi Y."/>
            <person name="Toyoda A."/>
            <person name="Nozaki H."/>
        </authorList>
    </citation>
    <scope>NUCLEOTIDE SEQUENCE [LARGE SCALE GENOMIC DNA]</scope>
    <source>
        <strain evidence="2 3">NIES-4468</strain>
    </source>
</reference>
<feature type="compositionally biased region" description="Low complexity" evidence="1">
    <location>
        <begin position="1284"/>
        <end position="1294"/>
    </location>
</feature>
<feature type="region of interest" description="Disordered" evidence="1">
    <location>
        <begin position="100"/>
        <end position="131"/>
    </location>
</feature>
<feature type="compositionally biased region" description="Polar residues" evidence="1">
    <location>
        <begin position="100"/>
        <end position="114"/>
    </location>
</feature>
<feature type="region of interest" description="Disordered" evidence="1">
    <location>
        <begin position="1434"/>
        <end position="1473"/>
    </location>
</feature>